<reference evidence="8" key="1">
    <citation type="submission" date="2016-09" db="EMBL/GenBank/DDBJ databases">
        <title>Draft genome of thermotolerant cyanobacterium Desertifilum sp. strain IPPAS B-1220.</title>
        <authorList>
            <person name="Sinetova M.A."/>
            <person name="Bolakhan K."/>
            <person name="Zayadan B.K."/>
            <person name="Mironov K.S."/>
            <person name="Ustinova V."/>
            <person name="Kupriyanova E.V."/>
            <person name="Sidorov R.A."/>
            <person name="Skrypnik A.N."/>
            <person name="Gogoleva N.E."/>
            <person name="Gogolev Y.V."/>
            <person name="Los D.A."/>
        </authorList>
    </citation>
    <scope>NUCLEOTIDE SEQUENCE [LARGE SCALE GENOMIC DNA]</scope>
    <source>
        <strain evidence="8">IPPAS B-1220</strain>
    </source>
</reference>
<evidence type="ECO:0000313" key="8">
    <source>
        <dbReference type="EMBL" id="OEJ75135.1"/>
    </source>
</evidence>
<dbReference type="GO" id="GO:0004527">
    <property type="term" value="F:exonuclease activity"/>
    <property type="evidence" value="ECO:0007669"/>
    <property type="project" value="UniProtKB-KW"/>
</dbReference>
<comment type="caution">
    <text evidence="8">The sequence shown here is derived from an EMBL/GenBank/DDBJ whole genome shotgun (WGS) entry which is preliminary data.</text>
</comment>
<organism evidence="8">
    <name type="scientific">Desertifilum tharense IPPAS B-1220</name>
    <dbReference type="NCBI Taxonomy" id="1781255"/>
    <lineage>
        <taxon>Bacteria</taxon>
        <taxon>Bacillati</taxon>
        <taxon>Cyanobacteriota</taxon>
        <taxon>Cyanophyceae</taxon>
        <taxon>Desertifilales</taxon>
        <taxon>Desertifilaceae</taxon>
        <taxon>Desertifilum</taxon>
    </lineage>
</organism>
<protein>
    <recommendedName>
        <fullName evidence="2">Nuclease SbcCD subunit D</fullName>
    </recommendedName>
</protein>
<evidence type="ECO:0000256" key="1">
    <source>
        <dbReference type="ARBA" id="ARBA00010555"/>
    </source>
</evidence>
<name>A0A1E5QKC3_9CYAN</name>
<keyword evidence="6" id="KW-0175">Coiled coil</keyword>
<feature type="coiled-coil region" evidence="6">
    <location>
        <begin position="271"/>
        <end position="298"/>
    </location>
</feature>
<dbReference type="STRING" id="1781255.BH720_10420"/>
<accession>A0A1E5QKC3</accession>
<comment type="similarity">
    <text evidence="1">Belongs to the SbcD family.</text>
</comment>
<evidence type="ECO:0000256" key="6">
    <source>
        <dbReference type="SAM" id="Coils"/>
    </source>
</evidence>
<evidence type="ECO:0000256" key="3">
    <source>
        <dbReference type="ARBA" id="ARBA00022722"/>
    </source>
</evidence>
<evidence type="ECO:0000256" key="4">
    <source>
        <dbReference type="ARBA" id="ARBA00022801"/>
    </source>
</evidence>
<dbReference type="InterPro" id="IPR050535">
    <property type="entry name" value="DNA_Repair-Maintenance_Comp"/>
</dbReference>
<keyword evidence="3" id="KW-0540">Nuclease</keyword>
<dbReference type="EMBL" id="MJGC01000053">
    <property type="protein sequence ID" value="OEJ75135.1"/>
    <property type="molecule type" value="Genomic_DNA"/>
</dbReference>
<feature type="domain" description="Calcineurin-like phosphoesterase" evidence="7">
    <location>
        <begin position="3"/>
        <end position="216"/>
    </location>
</feature>
<keyword evidence="5" id="KW-0269">Exonuclease</keyword>
<dbReference type="SUPFAM" id="SSF56300">
    <property type="entry name" value="Metallo-dependent phosphatases"/>
    <property type="match status" value="1"/>
</dbReference>
<evidence type="ECO:0000259" key="7">
    <source>
        <dbReference type="Pfam" id="PF00149"/>
    </source>
</evidence>
<dbReference type="OrthoDB" id="9773856at2"/>
<dbReference type="AlphaFoldDB" id="A0A1E5QKC3"/>
<dbReference type="PANTHER" id="PTHR30337:SF0">
    <property type="entry name" value="NUCLEASE SBCCD SUBUNIT D"/>
    <property type="match status" value="1"/>
</dbReference>
<dbReference type="RefSeq" id="WP_069967133.1">
    <property type="nucleotide sequence ID" value="NZ_CM124774.1"/>
</dbReference>
<dbReference type="InterPro" id="IPR004843">
    <property type="entry name" value="Calcineurin-like_PHP"/>
</dbReference>
<gene>
    <name evidence="8" type="ORF">BH720_10420</name>
</gene>
<dbReference type="InterPro" id="IPR029052">
    <property type="entry name" value="Metallo-depent_PP-like"/>
</dbReference>
<proteinExistence type="inferred from homology"/>
<sequence length="426" mass="48003">MPKFLHVADVHLGFDRYDRPERTTDFFLAFKDALEKYAIAPAVDFVLIAGDLFEHRHILPATLNQAEICLDLLQEAGIPALTIEGNHDNLPYGTKTSWLRYLAESGKIILLEPSEDDSEQVYHPWDKHHRRGGYIDLECGVRVFGSRWYGASAPQAIRQLATAMTHLPAGPQHTVMLFHHGLEGQIARYSGALRYADVLPLKEAGVDYLALGHIHKNYSIENWIFNPGSVEANSIAEGQDQNPRGVYLVEMGSTGIDAELKRDYYQRPILRLKLEANKQQTQAELEQAAKAYVQTTAKTGKTQDAIVELRIQGQLGFNRLDLNVRELRQILHQECDALIFILKYEATGTEYQTPLPRGEEAPTRAVIEQQVFEDLLAANVYYAPQAPQLAKGLIALKEQILSNQSVEETYGFVEDLLNRHLSSEET</sequence>
<dbReference type="CDD" id="cd00840">
    <property type="entry name" value="MPP_Mre11_N"/>
    <property type="match status" value="1"/>
</dbReference>
<dbReference type="Pfam" id="PF00149">
    <property type="entry name" value="Metallophos"/>
    <property type="match status" value="1"/>
</dbReference>
<evidence type="ECO:0000256" key="2">
    <source>
        <dbReference type="ARBA" id="ARBA00013365"/>
    </source>
</evidence>
<evidence type="ECO:0000256" key="5">
    <source>
        <dbReference type="ARBA" id="ARBA00022839"/>
    </source>
</evidence>
<keyword evidence="4" id="KW-0378">Hydrolase</keyword>
<dbReference type="Gene3D" id="3.60.21.10">
    <property type="match status" value="1"/>
</dbReference>
<dbReference type="InterPro" id="IPR041796">
    <property type="entry name" value="Mre11_N"/>
</dbReference>
<dbReference type="PANTHER" id="PTHR30337">
    <property type="entry name" value="COMPONENT OF ATP-DEPENDENT DSDNA EXONUCLEASE"/>
    <property type="match status" value="1"/>
</dbReference>